<dbReference type="GO" id="GO:0003677">
    <property type="term" value="F:DNA binding"/>
    <property type="evidence" value="ECO:0007669"/>
    <property type="project" value="InterPro"/>
</dbReference>
<evidence type="ECO:0000313" key="6">
    <source>
        <dbReference type="EMBL" id="ASW42543.1"/>
    </source>
</evidence>
<reference evidence="6 7" key="1">
    <citation type="submission" date="2016-08" db="EMBL/GenBank/DDBJ databases">
        <title>Complete Genome Sequence Of The Indigo Reducing Clostridium isatidis DSM15098.</title>
        <authorList>
            <person name="Little G.T."/>
            <person name="Minton N.P."/>
        </authorList>
    </citation>
    <scope>NUCLEOTIDE SEQUENCE [LARGE SCALE GENOMIC DNA]</scope>
    <source>
        <strain evidence="6 7">DSM 15098</strain>
    </source>
</reference>
<dbReference type="Gene3D" id="3.10.300.10">
    <property type="entry name" value="Methylpurine-DNA glycosylase (MPG)"/>
    <property type="match status" value="1"/>
</dbReference>
<dbReference type="AlphaFoldDB" id="A0A343JAI5"/>
<keyword evidence="2 5" id="KW-0227">DNA damage</keyword>
<proteinExistence type="inferred from homology"/>
<protein>
    <recommendedName>
        <fullName evidence="5">Putative 3-methyladenine DNA glycosylase</fullName>
        <ecNumber evidence="5">3.2.2.-</ecNumber>
    </recommendedName>
</protein>
<dbReference type="EC" id="3.2.2.-" evidence="5"/>
<dbReference type="FunFam" id="3.10.300.10:FF:000001">
    <property type="entry name" value="Putative 3-methyladenine DNA glycosylase"/>
    <property type="match status" value="1"/>
</dbReference>
<dbReference type="InterPro" id="IPR003180">
    <property type="entry name" value="MPG"/>
</dbReference>
<dbReference type="OrthoDB" id="9794313at2"/>
<evidence type="ECO:0000256" key="4">
    <source>
        <dbReference type="ARBA" id="ARBA00023204"/>
    </source>
</evidence>
<organism evidence="6 7">
    <name type="scientific">Clostridium isatidis</name>
    <dbReference type="NCBI Taxonomy" id="182773"/>
    <lineage>
        <taxon>Bacteria</taxon>
        <taxon>Bacillati</taxon>
        <taxon>Bacillota</taxon>
        <taxon>Clostridia</taxon>
        <taxon>Eubacteriales</taxon>
        <taxon>Clostridiaceae</taxon>
        <taxon>Clostridium</taxon>
    </lineage>
</organism>
<keyword evidence="3 5" id="KW-0378">Hydrolase</keyword>
<keyword evidence="4 5" id="KW-0234">DNA repair</keyword>
<evidence type="ECO:0000256" key="2">
    <source>
        <dbReference type="ARBA" id="ARBA00022763"/>
    </source>
</evidence>
<dbReference type="InterPro" id="IPR036995">
    <property type="entry name" value="MPG_sf"/>
</dbReference>
<evidence type="ECO:0000256" key="5">
    <source>
        <dbReference type="HAMAP-Rule" id="MF_00527"/>
    </source>
</evidence>
<evidence type="ECO:0000256" key="1">
    <source>
        <dbReference type="ARBA" id="ARBA00009232"/>
    </source>
</evidence>
<dbReference type="NCBIfam" id="TIGR00567">
    <property type="entry name" value="3mg"/>
    <property type="match status" value="1"/>
</dbReference>
<dbReference type="Proteomes" id="UP000264883">
    <property type="component" value="Chromosome"/>
</dbReference>
<dbReference type="KEGG" id="cia:BEN51_03335"/>
<dbReference type="CDD" id="cd00540">
    <property type="entry name" value="AAG"/>
    <property type="match status" value="1"/>
</dbReference>
<keyword evidence="7" id="KW-1185">Reference proteome</keyword>
<name>A0A343JAI5_9CLOT</name>
<dbReference type="NCBIfam" id="NF002001">
    <property type="entry name" value="PRK00802.1-1"/>
    <property type="match status" value="1"/>
</dbReference>
<dbReference type="Pfam" id="PF02245">
    <property type="entry name" value="Pur_DNA_glyco"/>
    <property type="match status" value="1"/>
</dbReference>
<dbReference type="PANTHER" id="PTHR10429">
    <property type="entry name" value="DNA-3-METHYLADENINE GLYCOSYLASE"/>
    <property type="match status" value="1"/>
</dbReference>
<dbReference type="GO" id="GO:0003905">
    <property type="term" value="F:alkylbase DNA N-glycosylase activity"/>
    <property type="evidence" value="ECO:0007669"/>
    <property type="project" value="InterPro"/>
</dbReference>
<dbReference type="InterPro" id="IPR011034">
    <property type="entry name" value="Formyl_transferase-like_C_sf"/>
</dbReference>
<dbReference type="GO" id="GO:0006284">
    <property type="term" value="P:base-excision repair"/>
    <property type="evidence" value="ECO:0007669"/>
    <property type="project" value="InterPro"/>
</dbReference>
<gene>
    <name evidence="6" type="ORF">BEN51_03335</name>
</gene>
<dbReference type="HAMAP" id="MF_00527">
    <property type="entry name" value="3MGH"/>
    <property type="match status" value="1"/>
</dbReference>
<dbReference type="SUPFAM" id="SSF50486">
    <property type="entry name" value="FMT C-terminal domain-like"/>
    <property type="match status" value="1"/>
</dbReference>
<sequence length="203" mass="23976">MIIEQEFYRKSTLEVARNLLGQYLIREINGIKIKSIIVETEAYIGSLDKACHGYNYKKTERTKPLFEDGGISYVYFIYGLYNCFNIVTSIKGEPEAVLIRAVEPLDNLDYISHLRYKRKYNELTKNQIKNLTNGPSKLCLALDITRKDNYKPLYIGKEIYLEYNKERNFEIVETKRVGIDYAEEAKDFLWRYYIKDNPFVSKK</sequence>
<evidence type="ECO:0000313" key="7">
    <source>
        <dbReference type="Proteomes" id="UP000264883"/>
    </source>
</evidence>
<evidence type="ECO:0000256" key="3">
    <source>
        <dbReference type="ARBA" id="ARBA00022801"/>
    </source>
</evidence>
<dbReference type="EMBL" id="CP016786">
    <property type="protein sequence ID" value="ASW42543.1"/>
    <property type="molecule type" value="Genomic_DNA"/>
</dbReference>
<dbReference type="RefSeq" id="WP_119864681.1">
    <property type="nucleotide sequence ID" value="NZ_CP016786.1"/>
</dbReference>
<comment type="similarity">
    <text evidence="1 5">Belongs to the DNA glycosylase MPG family.</text>
</comment>
<dbReference type="PANTHER" id="PTHR10429:SF0">
    <property type="entry name" value="DNA-3-METHYLADENINE GLYCOSYLASE"/>
    <property type="match status" value="1"/>
</dbReference>
<accession>A0A343JAI5</accession>